<evidence type="ECO:0000313" key="2">
    <source>
        <dbReference type="Proteomes" id="UP000233837"/>
    </source>
</evidence>
<dbReference type="Proteomes" id="UP000233837">
    <property type="component" value="Unassembled WGS sequence"/>
</dbReference>
<keyword evidence="2" id="KW-1185">Reference proteome</keyword>
<gene>
    <name evidence="1" type="ORF">MA16_Dca022761</name>
</gene>
<sequence length="87" mass="9976">MYITFGLYYATKGLPLGPVFSKFNSLQMINKKTFFAKIEYSSLELATKKFSENNILEEWRLGHIYQSCFDGVLAVVMKLDGCGKDYI</sequence>
<evidence type="ECO:0000313" key="1">
    <source>
        <dbReference type="EMBL" id="PKU67316.1"/>
    </source>
</evidence>
<organism evidence="1 2">
    <name type="scientific">Dendrobium catenatum</name>
    <dbReference type="NCBI Taxonomy" id="906689"/>
    <lineage>
        <taxon>Eukaryota</taxon>
        <taxon>Viridiplantae</taxon>
        <taxon>Streptophyta</taxon>
        <taxon>Embryophyta</taxon>
        <taxon>Tracheophyta</taxon>
        <taxon>Spermatophyta</taxon>
        <taxon>Magnoliopsida</taxon>
        <taxon>Liliopsida</taxon>
        <taxon>Asparagales</taxon>
        <taxon>Orchidaceae</taxon>
        <taxon>Epidendroideae</taxon>
        <taxon>Malaxideae</taxon>
        <taxon>Dendrobiinae</taxon>
        <taxon>Dendrobium</taxon>
    </lineage>
</organism>
<name>A0A2I0VV79_9ASPA</name>
<proteinExistence type="predicted"/>
<reference evidence="1 2" key="1">
    <citation type="journal article" date="2016" name="Sci. Rep.">
        <title>The Dendrobium catenatum Lindl. genome sequence provides insights into polysaccharide synthase, floral development and adaptive evolution.</title>
        <authorList>
            <person name="Zhang G.Q."/>
            <person name="Xu Q."/>
            <person name="Bian C."/>
            <person name="Tsai W.C."/>
            <person name="Yeh C.M."/>
            <person name="Liu K.W."/>
            <person name="Yoshida K."/>
            <person name="Zhang L.S."/>
            <person name="Chang S.B."/>
            <person name="Chen F."/>
            <person name="Shi Y."/>
            <person name="Su Y.Y."/>
            <person name="Zhang Y.Q."/>
            <person name="Chen L.J."/>
            <person name="Yin Y."/>
            <person name="Lin M."/>
            <person name="Huang H."/>
            <person name="Deng H."/>
            <person name="Wang Z.W."/>
            <person name="Zhu S.L."/>
            <person name="Zhao X."/>
            <person name="Deng C."/>
            <person name="Niu S.C."/>
            <person name="Huang J."/>
            <person name="Wang M."/>
            <person name="Liu G.H."/>
            <person name="Yang H.J."/>
            <person name="Xiao X.J."/>
            <person name="Hsiao Y.Y."/>
            <person name="Wu W.L."/>
            <person name="Chen Y.Y."/>
            <person name="Mitsuda N."/>
            <person name="Ohme-Takagi M."/>
            <person name="Luo Y.B."/>
            <person name="Van de Peer Y."/>
            <person name="Liu Z.J."/>
        </authorList>
    </citation>
    <scope>NUCLEOTIDE SEQUENCE [LARGE SCALE GENOMIC DNA]</scope>
    <source>
        <tissue evidence="1">The whole plant</tissue>
    </source>
</reference>
<dbReference type="AlphaFoldDB" id="A0A2I0VV79"/>
<dbReference type="EMBL" id="KZ503207">
    <property type="protein sequence ID" value="PKU67316.1"/>
    <property type="molecule type" value="Genomic_DNA"/>
</dbReference>
<accession>A0A2I0VV79</accession>
<reference evidence="1 2" key="2">
    <citation type="journal article" date="2017" name="Nature">
        <title>The Apostasia genome and the evolution of orchids.</title>
        <authorList>
            <person name="Zhang G.Q."/>
            <person name="Liu K.W."/>
            <person name="Li Z."/>
            <person name="Lohaus R."/>
            <person name="Hsiao Y.Y."/>
            <person name="Niu S.C."/>
            <person name="Wang J.Y."/>
            <person name="Lin Y.C."/>
            <person name="Xu Q."/>
            <person name="Chen L.J."/>
            <person name="Yoshida K."/>
            <person name="Fujiwara S."/>
            <person name="Wang Z.W."/>
            <person name="Zhang Y.Q."/>
            <person name="Mitsuda N."/>
            <person name="Wang M."/>
            <person name="Liu G.H."/>
            <person name="Pecoraro L."/>
            <person name="Huang H.X."/>
            <person name="Xiao X.J."/>
            <person name="Lin M."/>
            <person name="Wu X.Y."/>
            <person name="Wu W.L."/>
            <person name="Chen Y.Y."/>
            <person name="Chang S.B."/>
            <person name="Sakamoto S."/>
            <person name="Ohme-Takagi M."/>
            <person name="Yagi M."/>
            <person name="Zeng S.J."/>
            <person name="Shen C.Y."/>
            <person name="Yeh C.M."/>
            <person name="Luo Y.B."/>
            <person name="Tsai W.C."/>
            <person name="Van de Peer Y."/>
            <person name="Liu Z.J."/>
        </authorList>
    </citation>
    <scope>NUCLEOTIDE SEQUENCE [LARGE SCALE GENOMIC DNA]</scope>
    <source>
        <tissue evidence="1">The whole plant</tissue>
    </source>
</reference>
<dbReference type="Gene3D" id="3.30.200.20">
    <property type="entry name" value="Phosphorylase Kinase, domain 1"/>
    <property type="match status" value="1"/>
</dbReference>
<protein>
    <submittedName>
        <fullName evidence="1">Uncharacterized protein</fullName>
    </submittedName>
</protein>